<feature type="transmembrane region" description="Helical" evidence="2">
    <location>
        <begin position="97"/>
        <end position="113"/>
    </location>
</feature>
<keyword evidence="2" id="KW-1133">Transmembrane helix</keyword>
<evidence type="ECO:0000256" key="2">
    <source>
        <dbReference type="SAM" id="Phobius"/>
    </source>
</evidence>
<keyword evidence="4" id="KW-1185">Reference proteome</keyword>
<accession>A0A9P5U669</accession>
<keyword evidence="2" id="KW-0472">Membrane</keyword>
<dbReference type="Proteomes" id="UP000772434">
    <property type="component" value="Unassembled WGS sequence"/>
</dbReference>
<proteinExistence type="predicted"/>
<feature type="coiled-coil region" evidence="1">
    <location>
        <begin position="20"/>
        <end position="54"/>
    </location>
</feature>
<protein>
    <submittedName>
        <fullName evidence="3">Uncharacterized protein</fullName>
    </submittedName>
</protein>
<dbReference type="EMBL" id="JADNRY010000070">
    <property type="protein sequence ID" value="KAF9067666.1"/>
    <property type="molecule type" value="Genomic_DNA"/>
</dbReference>
<comment type="caution">
    <text evidence="3">The sequence shown here is derived from an EMBL/GenBank/DDBJ whole genome shotgun (WGS) entry which is preliminary data.</text>
</comment>
<sequence length="155" mass="17583">MAKYLSQPRIGPIWLGKDEKSFLKAKISDTETEIKNLENDNSDLTLNSRKDELRKLKNVLSPIRRVPLDILSEIFILSCSDDAVGDRPNEDTLGRQLLMVPLGFGLFCVFNLVTQEVKIRPGSKGGFLGAEVFLWSYIFNITAAICISHWKKQKR</sequence>
<keyword evidence="2" id="KW-0812">Transmembrane</keyword>
<evidence type="ECO:0000256" key="1">
    <source>
        <dbReference type="SAM" id="Coils"/>
    </source>
</evidence>
<dbReference type="AlphaFoldDB" id="A0A9P5U669"/>
<name>A0A9P5U669_9AGAR</name>
<feature type="transmembrane region" description="Helical" evidence="2">
    <location>
        <begin position="133"/>
        <end position="150"/>
    </location>
</feature>
<dbReference type="OrthoDB" id="2844577at2759"/>
<keyword evidence="1" id="KW-0175">Coiled coil</keyword>
<evidence type="ECO:0000313" key="4">
    <source>
        <dbReference type="Proteomes" id="UP000772434"/>
    </source>
</evidence>
<reference evidence="3" key="1">
    <citation type="submission" date="2020-11" db="EMBL/GenBank/DDBJ databases">
        <authorList>
            <consortium name="DOE Joint Genome Institute"/>
            <person name="Ahrendt S."/>
            <person name="Riley R."/>
            <person name="Andreopoulos W."/>
            <person name="Labutti K."/>
            <person name="Pangilinan J."/>
            <person name="Ruiz-Duenas F.J."/>
            <person name="Barrasa J.M."/>
            <person name="Sanchez-Garcia M."/>
            <person name="Camarero S."/>
            <person name="Miyauchi S."/>
            <person name="Serrano A."/>
            <person name="Linde D."/>
            <person name="Babiker R."/>
            <person name="Drula E."/>
            <person name="Ayuso-Fernandez I."/>
            <person name="Pacheco R."/>
            <person name="Padilla G."/>
            <person name="Ferreira P."/>
            <person name="Barriuso J."/>
            <person name="Kellner H."/>
            <person name="Castanera R."/>
            <person name="Alfaro M."/>
            <person name="Ramirez L."/>
            <person name="Pisabarro A.G."/>
            <person name="Kuo A."/>
            <person name="Tritt A."/>
            <person name="Lipzen A."/>
            <person name="He G."/>
            <person name="Yan M."/>
            <person name="Ng V."/>
            <person name="Cullen D."/>
            <person name="Martin F."/>
            <person name="Rosso M.-N."/>
            <person name="Henrissat B."/>
            <person name="Hibbett D."/>
            <person name="Martinez A.T."/>
            <person name="Grigoriev I.V."/>
        </authorList>
    </citation>
    <scope>NUCLEOTIDE SEQUENCE</scope>
    <source>
        <strain evidence="3">AH 40177</strain>
    </source>
</reference>
<evidence type="ECO:0000313" key="3">
    <source>
        <dbReference type="EMBL" id="KAF9067666.1"/>
    </source>
</evidence>
<gene>
    <name evidence="3" type="ORF">BDP27DRAFT_1364722</name>
</gene>
<organism evidence="3 4">
    <name type="scientific">Rhodocollybia butyracea</name>
    <dbReference type="NCBI Taxonomy" id="206335"/>
    <lineage>
        <taxon>Eukaryota</taxon>
        <taxon>Fungi</taxon>
        <taxon>Dikarya</taxon>
        <taxon>Basidiomycota</taxon>
        <taxon>Agaricomycotina</taxon>
        <taxon>Agaricomycetes</taxon>
        <taxon>Agaricomycetidae</taxon>
        <taxon>Agaricales</taxon>
        <taxon>Marasmiineae</taxon>
        <taxon>Omphalotaceae</taxon>
        <taxon>Rhodocollybia</taxon>
    </lineage>
</organism>